<dbReference type="InterPro" id="IPR004474">
    <property type="entry name" value="LytR_CpsA_psr"/>
</dbReference>
<gene>
    <name evidence="5" type="ORF">PCC79_00975</name>
</gene>
<keyword evidence="6" id="KW-1185">Reference proteome</keyword>
<evidence type="ECO:0000256" key="1">
    <source>
        <dbReference type="ARBA" id="ARBA00006068"/>
    </source>
</evidence>
<dbReference type="NCBIfam" id="TIGR00350">
    <property type="entry name" value="lytR_cpsA_psr"/>
    <property type="match status" value="1"/>
</dbReference>
<comment type="similarity">
    <text evidence="1">Belongs to the LytR/CpsA/Psr (LCP) family.</text>
</comment>
<evidence type="ECO:0000256" key="2">
    <source>
        <dbReference type="SAM" id="MobiDB-lite"/>
    </source>
</evidence>
<feature type="transmembrane region" description="Helical" evidence="3">
    <location>
        <begin position="180"/>
        <end position="203"/>
    </location>
</feature>
<feature type="region of interest" description="Disordered" evidence="2">
    <location>
        <begin position="1"/>
        <end position="176"/>
    </location>
</feature>
<evidence type="ECO:0000256" key="3">
    <source>
        <dbReference type="SAM" id="Phobius"/>
    </source>
</evidence>
<feature type="domain" description="Cell envelope-related transcriptional attenuator" evidence="4">
    <location>
        <begin position="251"/>
        <end position="393"/>
    </location>
</feature>
<keyword evidence="3" id="KW-0472">Membrane</keyword>
<keyword evidence="3" id="KW-1133">Transmembrane helix</keyword>
<evidence type="ECO:0000313" key="5">
    <source>
        <dbReference type="EMBL" id="WZW98812.1"/>
    </source>
</evidence>
<dbReference type="InterPro" id="IPR050922">
    <property type="entry name" value="LytR/CpsA/Psr_CW_biosynth"/>
</dbReference>
<dbReference type="PANTHER" id="PTHR33392:SF6">
    <property type="entry name" value="POLYISOPRENYL-TEICHOIC ACID--PEPTIDOGLYCAN TEICHOIC ACID TRANSFERASE TAGU"/>
    <property type="match status" value="1"/>
</dbReference>
<proteinExistence type="inferred from homology"/>
<feature type="compositionally biased region" description="Low complexity" evidence="2">
    <location>
        <begin position="124"/>
        <end position="133"/>
    </location>
</feature>
<evidence type="ECO:0000313" key="6">
    <source>
        <dbReference type="Proteomes" id="UP001434337"/>
    </source>
</evidence>
<dbReference type="EMBL" id="CP115965">
    <property type="protein sequence ID" value="WZW98812.1"/>
    <property type="molecule type" value="Genomic_DNA"/>
</dbReference>
<dbReference type="RefSeq" id="WP_342372730.1">
    <property type="nucleotide sequence ID" value="NZ_CP115965.1"/>
</dbReference>
<dbReference type="Proteomes" id="UP001434337">
    <property type="component" value="Chromosome"/>
</dbReference>
<dbReference type="Gene3D" id="3.40.630.190">
    <property type="entry name" value="LCP protein"/>
    <property type="match status" value="1"/>
</dbReference>
<feature type="compositionally biased region" description="Pro residues" evidence="2">
    <location>
        <begin position="141"/>
        <end position="153"/>
    </location>
</feature>
<dbReference type="Pfam" id="PF03816">
    <property type="entry name" value="LytR_cpsA_psr"/>
    <property type="match status" value="1"/>
</dbReference>
<feature type="compositionally biased region" description="Basic and acidic residues" evidence="2">
    <location>
        <begin position="9"/>
        <end position="36"/>
    </location>
</feature>
<evidence type="ECO:0000259" key="4">
    <source>
        <dbReference type="Pfam" id="PF03816"/>
    </source>
</evidence>
<name>A0ABZ3C7P7_9ACTN</name>
<protein>
    <submittedName>
        <fullName evidence="5">LCP family protein</fullName>
    </submittedName>
</protein>
<dbReference type="PANTHER" id="PTHR33392">
    <property type="entry name" value="POLYISOPRENYL-TEICHOIC ACID--PEPTIDOGLYCAN TEICHOIC ACID TRANSFERASE TAGU"/>
    <property type="match status" value="1"/>
</dbReference>
<organism evidence="5 6">
    <name type="scientific">Propioniciclava soli</name>
    <dbReference type="NCBI Taxonomy" id="2775081"/>
    <lineage>
        <taxon>Bacteria</taxon>
        <taxon>Bacillati</taxon>
        <taxon>Actinomycetota</taxon>
        <taxon>Actinomycetes</taxon>
        <taxon>Propionibacteriales</taxon>
        <taxon>Propionibacteriaceae</taxon>
        <taxon>Propioniciclava</taxon>
    </lineage>
</organism>
<sequence length="486" mass="51041">MTRNDDEDWLYRRGRYADGDAEATRRRDDGGRDRAPSQRASFDGGRNPTAQDPYAQDPFAQDPYGLNSDSPPVRAPRPYAPNAYEQEVDAPAVLGDGRGRAPQAGRSGDTRYGTPTPVAHHGSRGTAGPAGRPTGAGGRPPGIPGRPPGPPQGSRPMATGGSMTAAASRGRVRRGSRRRVGVTIVAVVLAYLLGIPLVTWPFMPRVDATPEGERPASQPGQVFVLAGSDSRAGLSEEEQNRLGTGNDAGQRTDTIMMLYLPRDGRAALISVPRDSFVTIPGHGKNKINAAYSLGGPELLVATIEQSTGVQVDGYAEIGFGGFVNAVDAVGGIEMCPAEAINDRDSNLDIPAGCQQMDGVTALGYVRMRKADPRGDLGRAERQREMLGALAKKTVSPATVLLPWRWWGVNRALSQSVTVGRDTGIGQLAGLGTAAVRIAGGDGVQLSVPVGNANAHTSAGSSVLWDEARAKEMFAAMQAGQSVESFA</sequence>
<reference evidence="5 6" key="1">
    <citation type="journal article" date="2023" name="Environ Microbiome">
        <title>A coral-associated actinobacterium mitigates coral bleaching under heat stress.</title>
        <authorList>
            <person name="Li J."/>
            <person name="Zou Y."/>
            <person name="Li Q."/>
            <person name="Zhang J."/>
            <person name="Bourne D.G."/>
            <person name="Lyu Y."/>
            <person name="Liu C."/>
            <person name="Zhang S."/>
        </authorList>
    </citation>
    <scope>NUCLEOTIDE SEQUENCE [LARGE SCALE GENOMIC DNA]</scope>
    <source>
        <strain evidence="5 6">SCSIO 13291</strain>
    </source>
</reference>
<keyword evidence="3" id="KW-0812">Transmembrane</keyword>
<accession>A0ABZ3C7P7</accession>